<dbReference type="InterPro" id="IPR034704">
    <property type="entry name" value="Ribosomal_bL28/bL31-like_sf"/>
</dbReference>
<dbReference type="InterPro" id="IPR042105">
    <property type="entry name" value="Ribosomal_bL31_sf"/>
</dbReference>
<accession>A0A0H5DSY9</accession>
<protein>
    <recommendedName>
        <fullName evidence="5">Large ribosomal subunit protein bL31B</fullName>
    </recommendedName>
</protein>
<keyword evidence="3 5" id="KW-0689">Ribosomal protein</keyword>
<evidence type="ECO:0000313" key="8">
    <source>
        <dbReference type="Proteomes" id="UP000220251"/>
    </source>
</evidence>
<evidence type="ECO:0000256" key="5">
    <source>
        <dbReference type="HAMAP-Rule" id="MF_00502"/>
    </source>
</evidence>
<gene>
    <name evidence="5 7" type="primary">rpmE2</name>
    <name evidence="7" type="ORF">ELAC_2137</name>
</gene>
<dbReference type="HAMAP" id="MF_00502">
    <property type="entry name" value="Ribosomal_bL31_2"/>
    <property type="match status" value="1"/>
</dbReference>
<dbReference type="GO" id="GO:0005840">
    <property type="term" value="C:ribosome"/>
    <property type="evidence" value="ECO:0007669"/>
    <property type="project" value="UniProtKB-KW"/>
</dbReference>
<dbReference type="SUPFAM" id="SSF143800">
    <property type="entry name" value="L28p-like"/>
    <property type="match status" value="1"/>
</dbReference>
<organism evidence="7 8">
    <name type="scientific">Estrella lausannensis</name>
    <dbReference type="NCBI Taxonomy" id="483423"/>
    <lineage>
        <taxon>Bacteria</taxon>
        <taxon>Pseudomonadati</taxon>
        <taxon>Chlamydiota</taxon>
        <taxon>Chlamydiia</taxon>
        <taxon>Parachlamydiales</taxon>
        <taxon>Candidatus Criblamydiaceae</taxon>
        <taxon>Estrella</taxon>
    </lineage>
</organism>
<dbReference type="PRINTS" id="PR01249">
    <property type="entry name" value="RIBOSOMALL31"/>
</dbReference>
<dbReference type="NCBIfam" id="TIGR00105">
    <property type="entry name" value="L31"/>
    <property type="match status" value="1"/>
</dbReference>
<dbReference type="PROSITE" id="PS01143">
    <property type="entry name" value="RIBOSOMAL_L31"/>
    <property type="match status" value="1"/>
</dbReference>
<keyword evidence="4 5" id="KW-0687">Ribonucleoprotein</keyword>
<dbReference type="EMBL" id="CWGJ01000028">
    <property type="protein sequence ID" value="CRX39458.1"/>
    <property type="molecule type" value="Genomic_DNA"/>
</dbReference>
<dbReference type="GO" id="GO:1990904">
    <property type="term" value="C:ribonucleoprotein complex"/>
    <property type="evidence" value="ECO:0007669"/>
    <property type="project" value="UniProtKB-KW"/>
</dbReference>
<dbReference type="InterPro" id="IPR002150">
    <property type="entry name" value="Ribosomal_bL31"/>
</dbReference>
<evidence type="ECO:0000256" key="2">
    <source>
        <dbReference type="ARBA" id="ARBA00011838"/>
    </source>
</evidence>
<evidence type="ECO:0000313" key="7">
    <source>
        <dbReference type="EMBL" id="CRX39458.1"/>
    </source>
</evidence>
<evidence type="ECO:0000256" key="4">
    <source>
        <dbReference type="ARBA" id="ARBA00023274"/>
    </source>
</evidence>
<keyword evidence="8" id="KW-1185">Reference proteome</keyword>
<evidence type="ECO:0000256" key="1">
    <source>
        <dbReference type="ARBA" id="ARBA00008196"/>
    </source>
</evidence>
<dbReference type="AlphaFoldDB" id="A0A0H5DSY9"/>
<evidence type="ECO:0000256" key="3">
    <source>
        <dbReference type="ARBA" id="ARBA00022980"/>
    </source>
</evidence>
<feature type="region of interest" description="Disordered" evidence="6">
    <location>
        <begin position="82"/>
        <end position="105"/>
    </location>
</feature>
<reference evidence="8" key="1">
    <citation type="submission" date="2015-06" db="EMBL/GenBank/DDBJ databases">
        <authorList>
            <person name="Bertelli C."/>
        </authorList>
    </citation>
    <scope>NUCLEOTIDE SEQUENCE [LARGE SCALE GENOMIC DNA]</scope>
    <source>
        <strain evidence="8">CRIB-30</strain>
    </source>
</reference>
<name>A0A0H5DSY9_9BACT</name>
<dbReference type="GO" id="GO:0003735">
    <property type="term" value="F:structural constituent of ribosome"/>
    <property type="evidence" value="ECO:0007669"/>
    <property type="project" value="InterPro"/>
</dbReference>
<dbReference type="NCBIfam" id="NF002462">
    <property type="entry name" value="PRK01678.1"/>
    <property type="match status" value="1"/>
</dbReference>
<proteinExistence type="inferred from homology"/>
<dbReference type="Proteomes" id="UP000220251">
    <property type="component" value="Unassembled WGS sequence"/>
</dbReference>
<comment type="subunit">
    <text evidence="2 5">Part of the 50S ribosomal subunit.</text>
</comment>
<sequence>MKKEVHPEYQEVLFVDSSTGHRFVCGSTLKTDEKEVFEGKEYPVCRISISSSSHPFFTGSKGLVDAEGRVDKFRKRYQAKNESVKKDVEEDAEAFDKKPSKSKKI</sequence>
<dbReference type="RefSeq" id="WP_098039324.1">
    <property type="nucleotide sequence ID" value="NZ_CWGJ01000028.1"/>
</dbReference>
<dbReference type="GO" id="GO:0006412">
    <property type="term" value="P:translation"/>
    <property type="evidence" value="ECO:0007669"/>
    <property type="project" value="UniProtKB-UniRule"/>
</dbReference>
<dbReference type="PANTHER" id="PTHR33280">
    <property type="entry name" value="50S RIBOSOMAL PROTEIN L31, CHLOROPLASTIC"/>
    <property type="match status" value="1"/>
</dbReference>
<dbReference type="OrthoDB" id="9803251at2"/>
<dbReference type="Pfam" id="PF01197">
    <property type="entry name" value="Ribosomal_L31"/>
    <property type="match status" value="1"/>
</dbReference>
<dbReference type="PANTHER" id="PTHR33280:SF1">
    <property type="entry name" value="LARGE RIBOSOMAL SUBUNIT PROTEIN BL31C"/>
    <property type="match status" value="1"/>
</dbReference>
<feature type="compositionally biased region" description="Basic and acidic residues" evidence="6">
    <location>
        <begin position="82"/>
        <end position="99"/>
    </location>
</feature>
<dbReference type="InterPro" id="IPR027493">
    <property type="entry name" value="Ribosomal_bL31_B"/>
</dbReference>
<dbReference type="Gene3D" id="4.10.830.30">
    <property type="entry name" value="Ribosomal protein L31"/>
    <property type="match status" value="1"/>
</dbReference>
<evidence type="ECO:0000256" key="6">
    <source>
        <dbReference type="SAM" id="MobiDB-lite"/>
    </source>
</evidence>
<comment type="similarity">
    <text evidence="1 5">Belongs to the bacterial ribosomal protein bL31 family. Type B subfamily.</text>
</comment>